<evidence type="ECO:0000256" key="4">
    <source>
        <dbReference type="ARBA" id="ARBA00022857"/>
    </source>
</evidence>
<dbReference type="GO" id="GO:0005829">
    <property type="term" value="C:cytosol"/>
    <property type="evidence" value="ECO:0007669"/>
    <property type="project" value="TreeGrafter"/>
</dbReference>
<dbReference type="SUPFAM" id="SSF51735">
    <property type="entry name" value="NAD(P)-binding Rossmann-fold domains"/>
    <property type="match status" value="1"/>
</dbReference>
<dbReference type="Proteomes" id="UP000030377">
    <property type="component" value="Unassembled WGS sequence"/>
</dbReference>
<feature type="binding site" evidence="8">
    <location>
        <begin position="20"/>
        <end position="22"/>
    </location>
    <ligand>
        <name>shikimate</name>
        <dbReference type="ChEBI" id="CHEBI:36208"/>
    </ligand>
</feature>
<evidence type="ECO:0000259" key="11">
    <source>
        <dbReference type="Pfam" id="PF18317"/>
    </source>
</evidence>
<keyword evidence="5 8" id="KW-0560">Oxidoreductase</keyword>
<dbReference type="UniPathway" id="UPA00053">
    <property type="reaction ID" value="UER00087"/>
</dbReference>
<dbReference type="NCBIfam" id="TIGR00507">
    <property type="entry name" value="aroE"/>
    <property type="match status" value="1"/>
</dbReference>
<comment type="function">
    <text evidence="8">Involved in the biosynthesis of the chorismate, which leads to the biosynthesis of aromatic amino acids. Catalyzes the reversible NADPH linked reduction of 3-dehydroshikimate (DHSA) to yield shikimate (SA).</text>
</comment>
<dbReference type="HAMAP" id="MF_00222">
    <property type="entry name" value="Shikimate_DH_AroE"/>
    <property type="match status" value="1"/>
</dbReference>
<dbReference type="RefSeq" id="WP_028158974.1">
    <property type="nucleotide sequence ID" value="NZ_JANUDC010000001.1"/>
</dbReference>
<dbReference type="GO" id="GO:0008652">
    <property type="term" value="P:amino acid biosynthetic process"/>
    <property type="evidence" value="ECO:0007669"/>
    <property type="project" value="UniProtKB-KW"/>
</dbReference>
<evidence type="ECO:0000313" key="13">
    <source>
        <dbReference type="Proteomes" id="UP000030377"/>
    </source>
</evidence>
<feature type="domain" description="Quinate/shikimate 5-dehydrogenase/glutamyl-tRNA reductase" evidence="9">
    <location>
        <begin position="130"/>
        <end position="197"/>
    </location>
</feature>
<dbReference type="CDD" id="cd01065">
    <property type="entry name" value="NAD_bind_Shikimate_DH"/>
    <property type="match status" value="1"/>
</dbReference>
<dbReference type="PANTHER" id="PTHR21089">
    <property type="entry name" value="SHIKIMATE DEHYDROGENASE"/>
    <property type="match status" value="1"/>
</dbReference>
<evidence type="ECO:0000259" key="9">
    <source>
        <dbReference type="Pfam" id="PF01488"/>
    </source>
</evidence>
<dbReference type="Gene3D" id="3.40.50.10860">
    <property type="entry name" value="Leucine Dehydrogenase, chain A, domain 1"/>
    <property type="match status" value="1"/>
</dbReference>
<evidence type="ECO:0000256" key="3">
    <source>
        <dbReference type="ARBA" id="ARBA00022605"/>
    </source>
</evidence>
<feature type="binding site" evidence="8">
    <location>
        <position position="225"/>
    </location>
    <ligand>
        <name>shikimate</name>
        <dbReference type="ChEBI" id="CHEBI:36208"/>
    </ligand>
</feature>
<keyword evidence="6 8" id="KW-0057">Aromatic amino acid biosynthesis</keyword>
<dbReference type="PANTHER" id="PTHR21089:SF1">
    <property type="entry name" value="BIFUNCTIONAL 3-DEHYDROQUINATE DEHYDRATASE_SHIKIMATE DEHYDROGENASE, CHLOROPLASTIC"/>
    <property type="match status" value="1"/>
</dbReference>
<comment type="similarity">
    <text evidence="8">Belongs to the shikimate dehydrogenase family.</text>
</comment>
<gene>
    <name evidence="8" type="primary">aroE</name>
    <name evidence="12" type="ORF">MA20_10035</name>
</gene>
<dbReference type="InterPro" id="IPR036291">
    <property type="entry name" value="NAD(P)-bd_dom_sf"/>
</dbReference>
<comment type="catalytic activity">
    <reaction evidence="7 8">
        <text>shikimate + NADP(+) = 3-dehydroshikimate + NADPH + H(+)</text>
        <dbReference type="Rhea" id="RHEA:17737"/>
        <dbReference type="ChEBI" id="CHEBI:15378"/>
        <dbReference type="ChEBI" id="CHEBI:16630"/>
        <dbReference type="ChEBI" id="CHEBI:36208"/>
        <dbReference type="ChEBI" id="CHEBI:57783"/>
        <dbReference type="ChEBI" id="CHEBI:58349"/>
        <dbReference type="EC" id="1.1.1.25"/>
    </reaction>
</comment>
<comment type="caution">
    <text evidence="12">The sequence shown here is derived from an EMBL/GenBank/DDBJ whole genome shotgun (WGS) entry which is preliminary data.</text>
</comment>
<dbReference type="Gene3D" id="3.40.50.720">
    <property type="entry name" value="NAD(P)-binding Rossmann-like Domain"/>
    <property type="match status" value="1"/>
</dbReference>
<dbReference type="EMBL" id="JRPN01000006">
    <property type="protein sequence ID" value="KGT79841.1"/>
    <property type="molecule type" value="Genomic_DNA"/>
</dbReference>
<feature type="binding site" evidence="8">
    <location>
        <position position="253"/>
    </location>
    <ligand>
        <name>shikimate</name>
        <dbReference type="ChEBI" id="CHEBI:36208"/>
    </ligand>
</feature>
<dbReference type="EC" id="1.1.1.25" evidence="2 8"/>
<dbReference type="Pfam" id="PF08501">
    <property type="entry name" value="Shikimate_dh_N"/>
    <property type="match status" value="1"/>
</dbReference>
<dbReference type="Pfam" id="PF01488">
    <property type="entry name" value="Shikimate_DH"/>
    <property type="match status" value="1"/>
</dbReference>
<evidence type="ECO:0000313" key="12">
    <source>
        <dbReference type="EMBL" id="KGT79841.1"/>
    </source>
</evidence>
<dbReference type="SUPFAM" id="SSF53223">
    <property type="entry name" value="Aminoacid dehydrogenase-like, N-terminal domain"/>
    <property type="match status" value="1"/>
</dbReference>
<dbReference type="AlphaFoldDB" id="A0A0A3Y374"/>
<dbReference type="InterPro" id="IPR041121">
    <property type="entry name" value="SDH_C"/>
</dbReference>
<dbReference type="InterPro" id="IPR006151">
    <property type="entry name" value="Shikm_DH/Glu-tRNA_Rdtase"/>
</dbReference>
<feature type="binding site" evidence="8">
    <location>
        <position position="246"/>
    </location>
    <ligand>
        <name>NADP(+)</name>
        <dbReference type="ChEBI" id="CHEBI:58349"/>
    </ligand>
</feature>
<proteinExistence type="inferred from homology"/>
<dbReference type="InterPro" id="IPR011342">
    <property type="entry name" value="Shikimate_DH"/>
</dbReference>
<evidence type="ECO:0000256" key="8">
    <source>
        <dbReference type="HAMAP-Rule" id="MF_00222"/>
    </source>
</evidence>
<accession>A0A0A3Y374</accession>
<name>A0A0A3Y374_BRAJP</name>
<feature type="binding site" evidence="8">
    <location>
        <begin position="134"/>
        <end position="138"/>
    </location>
    <ligand>
        <name>NADP(+)</name>
        <dbReference type="ChEBI" id="CHEBI:58349"/>
    </ligand>
</feature>
<keyword evidence="3 8" id="KW-0028">Amino-acid biosynthesis</keyword>
<feature type="binding site" evidence="8">
    <location>
        <position position="223"/>
    </location>
    <ligand>
        <name>NADP(+)</name>
        <dbReference type="ChEBI" id="CHEBI:58349"/>
    </ligand>
</feature>
<evidence type="ECO:0000256" key="5">
    <source>
        <dbReference type="ARBA" id="ARBA00023002"/>
    </source>
</evidence>
<organism evidence="12 13">
    <name type="scientific">Bradyrhizobium japonicum</name>
    <dbReference type="NCBI Taxonomy" id="375"/>
    <lineage>
        <taxon>Bacteria</taxon>
        <taxon>Pseudomonadati</taxon>
        <taxon>Pseudomonadota</taxon>
        <taxon>Alphaproteobacteria</taxon>
        <taxon>Hyphomicrobiales</taxon>
        <taxon>Nitrobacteraceae</taxon>
        <taxon>Bradyrhizobium</taxon>
    </lineage>
</organism>
<dbReference type="InterPro" id="IPR046346">
    <property type="entry name" value="Aminoacid_DH-like_N_sf"/>
</dbReference>
<dbReference type="GO" id="GO:0019632">
    <property type="term" value="P:shikimate metabolic process"/>
    <property type="evidence" value="ECO:0007669"/>
    <property type="project" value="InterPro"/>
</dbReference>
<protein>
    <recommendedName>
        <fullName evidence="2 8">Shikimate dehydrogenase (NADP(+))</fullName>
        <shortName evidence="8">SDH</shortName>
        <ecNumber evidence="2 8">1.1.1.25</ecNumber>
    </recommendedName>
</protein>
<evidence type="ECO:0000256" key="2">
    <source>
        <dbReference type="ARBA" id="ARBA00012962"/>
    </source>
</evidence>
<dbReference type="InterPro" id="IPR022893">
    <property type="entry name" value="Shikimate_DH_fam"/>
</dbReference>
<dbReference type="Pfam" id="PF18317">
    <property type="entry name" value="SDH_C"/>
    <property type="match status" value="1"/>
</dbReference>
<evidence type="ECO:0000256" key="7">
    <source>
        <dbReference type="ARBA" id="ARBA00049442"/>
    </source>
</evidence>
<dbReference type="GO" id="GO:0009423">
    <property type="term" value="P:chorismate biosynthetic process"/>
    <property type="evidence" value="ECO:0007669"/>
    <property type="project" value="UniProtKB-UniRule"/>
</dbReference>
<feature type="domain" description="SDH C-terminal" evidence="11">
    <location>
        <begin position="246"/>
        <end position="268"/>
    </location>
</feature>
<feature type="binding site" evidence="8">
    <location>
        <position position="67"/>
    </location>
    <ligand>
        <name>shikimate</name>
        <dbReference type="ChEBI" id="CHEBI:36208"/>
    </ligand>
</feature>
<evidence type="ECO:0000259" key="10">
    <source>
        <dbReference type="Pfam" id="PF08501"/>
    </source>
</evidence>
<reference evidence="12 13" key="1">
    <citation type="submission" date="2014-09" db="EMBL/GenBank/DDBJ databases">
        <title>Draft genome of Bradyrhizobium japonicum Is-34.</title>
        <authorList>
            <person name="Tsurumaru H."/>
            <person name="Yamakawa T."/>
            <person name="Hashimoto S."/>
            <person name="Okizaki K."/>
            <person name="Kanesaki Y."/>
            <person name="Yoshikawa H."/>
            <person name="Yajima S."/>
        </authorList>
    </citation>
    <scope>NUCLEOTIDE SEQUENCE [LARGE SCALE GENOMIC DNA]</scope>
    <source>
        <strain evidence="12 13">Is-34</strain>
    </source>
</reference>
<dbReference type="GO" id="GO:0009073">
    <property type="term" value="P:aromatic amino acid family biosynthetic process"/>
    <property type="evidence" value="ECO:0007669"/>
    <property type="project" value="UniProtKB-KW"/>
</dbReference>
<dbReference type="GO" id="GO:0004764">
    <property type="term" value="F:shikimate 3-dehydrogenase (NADP+) activity"/>
    <property type="evidence" value="ECO:0007669"/>
    <property type="project" value="UniProtKB-UniRule"/>
</dbReference>
<dbReference type="InterPro" id="IPR013708">
    <property type="entry name" value="Shikimate_DH-bd_N"/>
</dbReference>
<feature type="domain" description="Shikimate dehydrogenase substrate binding N-terminal" evidence="10">
    <location>
        <begin position="12"/>
        <end position="94"/>
    </location>
</feature>
<feature type="binding site" evidence="8">
    <location>
        <position position="83"/>
    </location>
    <ligand>
        <name>NADP(+)</name>
        <dbReference type="ChEBI" id="CHEBI:58349"/>
    </ligand>
</feature>
<evidence type="ECO:0000256" key="6">
    <source>
        <dbReference type="ARBA" id="ARBA00023141"/>
    </source>
</evidence>
<comment type="subunit">
    <text evidence="8">Homodimer.</text>
</comment>
<dbReference type="NCBIfam" id="NF001312">
    <property type="entry name" value="PRK00258.1-4"/>
    <property type="match status" value="1"/>
</dbReference>
<feature type="binding site" evidence="8">
    <location>
        <position position="108"/>
    </location>
    <ligand>
        <name>shikimate</name>
        <dbReference type="ChEBI" id="CHEBI:36208"/>
    </ligand>
</feature>
<feature type="binding site" evidence="8">
    <location>
        <position position="92"/>
    </location>
    <ligand>
        <name>shikimate</name>
        <dbReference type="ChEBI" id="CHEBI:36208"/>
    </ligand>
</feature>
<keyword evidence="4 8" id="KW-0521">NADP</keyword>
<feature type="binding site" evidence="8">
    <location>
        <begin position="158"/>
        <end position="163"/>
    </location>
    <ligand>
        <name>NADP(+)</name>
        <dbReference type="ChEBI" id="CHEBI:58349"/>
    </ligand>
</feature>
<sequence length="280" mass="29711">MSQADGFALAGVIGLPVAHSRSPVIHNYWLKAHGIRGTYVPLAVRPERLEDALRGLVALGFRGCNVTMPHKQAAMPLLDRVNETAKRIGAVNTIVVEEDGTLAGFNNDGNGFVQSLRDARADWRGDAGPILLLGAGGASRAVVVALLENGAREIRIANRTAEKAQALAKDFGSAVSAVPWDDRGGALGDVALLVNCTDRGMVGKGALEIDLSRLRPETLTADLIYTPLETPFLAEARARGCTTVNGLGLLLNQARLAFKAWFGITPDVTPELIKAIEATF</sequence>
<feature type="active site" description="Proton acceptor" evidence="8">
    <location>
        <position position="71"/>
    </location>
</feature>
<comment type="pathway">
    <text evidence="1 8">Metabolic intermediate biosynthesis; chorismate biosynthesis; chorismate from D-erythrose 4-phosphate and phosphoenolpyruvate: step 4/7.</text>
</comment>
<evidence type="ECO:0000256" key="1">
    <source>
        <dbReference type="ARBA" id="ARBA00004871"/>
    </source>
</evidence>
<dbReference type="GO" id="GO:0050661">
    <property type="term" value="F:NADP binding"/>
    <property type="evidence" value="ECO:0007669"/>
    <property type="project" value="InterPro"/>
</dbReference>